<dbReference type="GO" id="GO:0016655">
    <property type="term" value="F:oxidoreductase activity, acting on NAD(P)H, quinone or similar compound as acceptor"/>
    <property type="evidence" value="ECO:0007669"/>
    <property type="project" value="InterPro"/>
</dbReference>
<dbReference type="GO" id="GO:0010181">
    <property type="term" value="F:FMN binding"/>
    <property type="evidence" value="ECO:0007669"/>
    <property type="project" value="UniProtKB-UniRule"/>
</dbReference>
<dbReference type="EC" id="1.6.5.-" evidence="6"/>
<dbReference type="InterPro" id="IPR050104">
    <property type="entry name" value="FMN-dep_NADH:Q_OxRdtase_AzoR1"/>
</dbReference>
<comment type="similarity">
    <text evidence="6">Belongs to the azoreductase type 1 family.</text>
</comment>
<dbReference type="GO" id="GO:0009055">
    <property type="term" value="F:electron transfer activity"/>
    <property type="evidence" value="ECO:0007669"/>
    <property type="project" value="UniProtKB-UniRule"/>
</dbReference>
<feature type="binding site" evidence="6">
    <location>
        <position position="18"/>
    </location>
    <ligand>
        <name>FMN</name>
        <dbReference type="ChEBI" id="CHEBI:58210"/>
    </ligand>
</feature>
<comment type="function">
    <text evidence="6">Also exhibits azoreductase activity. Catalyzes the reductive cleavage of the azo bond in aromatic azo compounds to the corresponding amines.</text>
</comment>
<comment type="subunit">
    <text evidence="6">Homodimer.</text>
</comment>
<evidence type="ECO:0000313" key="9">
    <source>
        <dbReference type="Proteomes" id="UP000562027"/>
    </source>
</evidence>
<dbReference type="InterPro" id="IPR003680">
    <property type="entry name" value="Flavodoxin_fold"/>
</dbReference>
<keyword evidence="3 6" id="KW-0560">Oxidoreductase</keyword>
<evidence type="ECO:0000313" key="8">
    <source>
        <dbReference type="EMBL" id="MBB4843822.1"/>
    </source>
</evidence>
<evidence type="ECO:0000256" key="1">
    <source>
        <dbReference type="ARBA" id="ARBA00022630"/>
    </source>
</evidence>
<accession>A0A840LB00</accession>
<comment type="caution">
    <text evidence="8">The sequence shown here is derived from an EMBL/GenBank/DDBJ whole genome shotgun (WGS) entry which is preliminary data.</text>
</comment>
<dbReference type="AlphaFoldDB" id="A0A840LB00"/>
<dbReference type="Proteomes" id="UP000562027">
    <property type="component" value="Unassembled WGS sequence"/>
</dbReference>
<organism evidence="8 9">
    <name type="scientific">Roseateles oligotrophus</name>
    <dbReference type="NCBI Taxonomy" id="1769250"/>
    <lineage>
        <taxon>Bacteria</taxon>
        <taxon>Pseudomonadati</taxon>
        <taxon>Pseudomonadota</taxon>
        <taxon>Betaproteobacteria</taxon>
        <taxon>Burkholderiales</taxon>
        <taxon>Sphaerotilaceae</taxon>
        <taxon>Roseateles</taxon>
    </lineage>
</organism>
<dbReference type="GO" id="GO:0016652">
    <property type="term" value="F:oxidoreductase activity, acting on NAD(P)H as acceptor"/>
    <property type="evidence" value="ECO:0007669"/>
    <property type="project" value="UniProtKB-UniRule"/>
</dbReference>
<keyword evidence="9" id="KW-1185">Reference proteome</keyword>
<feature type="binding site" evidence="6">
    <location>
        <begin position="24"/>
        <end position="26"/>
    </location>
    <ligand>
        <name>FMN</name>
        <dbReference type="ChEBI" id="CHEBI:58210"/>
    </ligand>
</feature>
<keyword evidence="1 6" id="KW-0285">Flavoprotein</keyword>
<dbReference type="RefSeq" id="WP_184299432.1">
    <property type="nucleotide sequence ID" value="NZ_JACHLP010000004.1"/>
</dbReference>
<dbReference type="EMBL" id="JACHLP010000004">
    <property type="protein sequence ID" value="MBB4843822.1"/>
    <property type="molecule type" value="Genomic_DNA"/>
</dbReference>
<keyword evidence="4 6" id="KW-0520">NAD</keyword>
<evidence type="ECO:0000256" key="2">
    <source>
        <dbReference type="ARBA" id="ARBA00022643"/>
    </source>
</evidence>
<comment type="function">
    <text evidence="6">Quinone reductase that provides resistance to thiol-specific stress caused by electrophilic quinones.</text>
</comment>
<comment type="catalytic activity">
    <reaction evidence="5">
        <text>N,N-dimethyl-1,4-phenylenediamine + anthranilate + 2 NAD(+) = 2-(4-dimethylaminophenyl)diazenylbenzoate + 2 NADH + 2 H(+)</text>
        <dbReference type="Rhea" id="RHEA:55872"/>
        <dbReference type="ChEBI" id="CHEBI:15378"/>
        <dbReference type="ChEBI" id="CHEBI:15783"/>
        <dbReference type="ChEBI" id="CHEBI:16567"/>
        <dbReference type="ChEBI" id="CHEBI:57540"/>
        <dbReference type="ChEBI" id="CHEBI:57945"/>
        <dbReference type="ChEBI" id="CHEBI:71579"/>
        <dbReference type="EC" id="1.7.1.17"/>
    </reaction>
    <physiologicalReaction direction="right-to-left" evidence="5">
        <dbReference type="Rhea" id="RHEA:55874"/>
    </physiologicalReaction>
</comment>
<gene>
    <name evidence="6" type="primary">azoR</name>
    <name evidence="8" type="ORF">HNP55_002345</name>
</gene>
<comment type="caution">
    <text evidence="6">Lacks conserved residue(s) required for the propagation of feature annotation.</text>
</comment>
<comment type="cofactor">
    <cofactor evidence="6">
        <name>FMN</name>
        <dbReference type="ChEBI" id="CHEBI:58210"/>
    </cofactor>
    <text evidence="6">Binds 1 FMN per subunit.</text>
</comment>
<dbReference type="Pfam" id="PF02525">
    <property type="entry name" value="Flavodoxin_2"/>
    <property type="match status" value="1"/>
</dbReference>
<dbReference type="Gene3D" id="3.40.50.360">
    <property type="match status" value="1"/>
</dbReference>
<evidence type="ECO:0000256" key="6">
    <source>
        <dbReference type="HAMAP-Rule" id="MF_01216"/>
    </source>
</evidence>
<evidence type="ECO:0000256" key="5">
    <source>
        <dbReference type="ARBA" id="ARBA00048542"/>
    </source>
</evidence>
<feature type="domain" description="Flavodoxin-like fold" evidence="7">
    <location>
        <begin position="11"/>
        <end position="203"/>
    </location>
</feature>
<evidence type="ECO:0000256" key="4">
    <source>
        <dbReference type="ARBA" id="ARBA00023027"/>
    </source>
</evidence>
<comment type="catalytic activity">
    <reaction evidence="6">
        <text>2 a quinone + NADH + H(+) = 2 a 1,4-benzosemiquinone + NAD(+)</text>
        <dbReference type="Rhea" id="RHEA:65952"/>
        <dbReference type="ChEBI" id="CHEBI:15378"/>
        <dbReference type="ChEBI" id="CHEBI:57540"/>
        <dbReference type="ChEBI" id="CHEBI:57945"/>
        <dbReference type="ChEBI" id="CHEBI:132124"/>
        <dbReference type="ChEBI" id="CHEBI:134225"/>
    </reaction>
</comment>
<reference evidence="8 9" key="1">
    <citation type="submission" date="2020-08" db="EMBL/GenBank/DDBJ databases">
        <title>Functional genomics of gut bacteria from endangered species of beetles.</title>
        <authorList>
            <person name="Carlos-Shanley C."/>
        </authorList>
    </citation>
    <scope>NUCLEOTIDE SEQUENCE [LARGE SCALE GENOMIC DNA]</scope>
    <source>
        <strain evidence="8 9">S00239</strain>
    </source>
</reference>
<dbReference type="InterPro" id="IPR029039">
    <property type="entry name" value="Flavoprotein-like_sf"/>
</dbReference>
<dbReference type="InterPro" id="IPR023048">
    <property type="entry name" value="NADH:quinone_OxRdtase_FMN_depd"/>
</dbReference>
<proteinExistence type="inferred from homology"/>
<dbReference type="EC" id="1.7.1.17" evidence="6"/>
<dbReference type="PANTHER" id="PTHR43741:SF2">
    <property type="entry name" value="FMN-DEPENDENT NADH:QUINONE OXIDOREDUCTASE"/>
    <property type="match status" value="1"/>
</dbReference>
<dbReference type="HAMAP" id="MF_01216">
    <property type="entry name" value="Azoreductase_type1"/>
    <property type="match status" value="1"/>
</dbReference>
<protein>
    <recommendedName>
        <fullName evidence="6">FMN dependent NADH:quinone oxidoreductase</fullName>
        <ecNumber evidence="6">1.6.5.-</ecNumber>
    </recommendedName>
    <alternativeName>
        <fullName evidence="6">Azo-dye reductase</fullName>
    </alternativeName>
    <alternativeName>
        <fullName evidence="6">FMN-dependent NADH-azo compound oxidoreductase</fullName>
    </alternativeName>
    <alternativeName>
        <fullName evidence="6">FMN-dependent NADH-azoreductase</fullName>
        <ecNumber evidence="6">1.7.1.17</ecNumber>
    </alternativeName>
</protein>
<keyword evidence="2 6" id="KW-0288">FMN</keyword>
<dbReference type="PANTHER" id="PTHR43741">
    <property type="entry name" value="FMN-DEPENDENT NADH-AZOREDUCTASE 1"/>
    <property type="match status" value="1"/>
</dbReference>
<sequence>MNDKHTPTTPTLLRIDASARHQGSVSRQLADQIQARWHARWPQGRCISRDLAKEPVAQIENLTIEAFYTPTAQLSPAQRAATARSDELIAELKAAHTLLIATPIYNFAAPAALKAWIDQIVRMGQTFSYENGQFQGLVLRPRAVLALSYGAAGYQGPLAQMDFLRPYLSALLGFLGITEIQVISAEATTADAAIAAAQRRAAEAEITTLFAD</sequence>
<name>A0A840LB00_9BURK</name>
<evidence type="ECO:0000256" key="3">
    <source>
        <dbReference type="ARBA" id="ARBA00023002"/>
    </source>
</evidence>
<dbReference type="SUPFAM" id="SSF52218">
    <property type="entry name" value="Flavoproteins"/>
    <property type="match status" value="1"/>
</dbReference>
<evidence type="ECO:0000259" key="7">
    <source>
        <dbReference type="Pfam" id="PF02525"/>
    </source>
</evidence>